<reference evidence="1" key="1">
    <citation type="journal article" date="2022" name="ISME J.">
        <title>Identification of active gaseous-alkane degraders at natural gas seeps.</title>
        <authorList>
            <person name="Farhan Ul Haque M."/>
            <person name="Hernandez M."/>
            <person name="Crombie A.T."/>
            <person name="Murrell J.C."/>
        </authorList>
    </citation>
    <scope>NUCLEOTIDE SEQUENCE</scope>
    <source>
        <strain evidence="1">ANDR5</strain>
    </source>
</reference>
<gene>
    <name evidence="1" type="ORF">K9U37_05560</name>
</gene>
<dbReference type="RefSeq" id="WP_243070855.1">
    <property type="nucleotide sequence ID" value="NZ_JAIVFL010000001.1"/>
</dbReference>
<dbReference type="Proteomes" id="UP001139068">
    <property type="component" value="Unassembled WGS sequence"/>
</dbReference>
<dbReference type="EMBL" id="JAIVFL010000001">
    <property type="protein sequence ID" value="MCI4674421.1"/>
    <property type="molecule type" value="Genomic_DNA"/>
</dbReference>
<sequence>MSVADSPTYEVQERGDHLEVRGVSRREVLEALRLHAEVQVVRAARVAEVRDNLVQTLMAKNVSLIPPASLAQAQRLAAHRDALLATPAYTHESLQQVRGDARESSTRTWLSRRKDARELFTVKHDGRTIIPAFQLDANAEPRPELQPVLQTLIDAGVQSWALWTWLTAPTSLLSGEIPEQLVRSNPQRVLRAAQRFAAANAA</sequence>
<organism evidence="1 2">
    <name type="scientific">Candidatus Mycolicibacterium alkanivorans</name>
    <dbReference type="NCBI Taxonomy" id="2954114"/>
    <lineage>
        <taxon>Bacteria</taxon>
        <taxon>Bacillati</taxon>
        <taxon>Actinomycetota</taxon>
        <taxon>Actinomycetes</taxon>
        <taxon>Mycobacteriales</taxon>
        <taxon>Mycobacteriaceae</taxon>
        <taxon>Mycolicibacterium</taxon>
    </lineage>
</organism>
<accession>A0ABS9YTA3</accession>
<proteinExistence type="predicted"/>
<evidence type="ECO:0000313" key="1">
    <source>
        <dbReference type="EMBL" id="MCI4674421.1"/>
    </source>
</evidence>
<evidence type="ECO:0008006" key="3">
    <source>
        <dbReference type="Google" id="ProtNLM"/>
    </source>
</evidence>
<protein>
    <recommendedName>
        <fullName evidence="3">Antitoxin Xre/MbcA/ParS-like toxin-binding domain-containing protein</fullName>
    </recommendedName>
</protein>
<comment type="caution">
    <text evidence="1">The sequence shown here is derived from an EMBL/GenBank/DDBJ whole genome shotgun (WGS) entry which is preliminary data.</text>
</comment>
<evidence type="ECO:0000313" key="2">
    <source>
        <dbReference type="Proteomes" id="UP001139068"/>
    </source>
</evidence>
<keyword evidence="2" id="KW-1185">Reference proteome</keyword>
<name>A0ABS9YTA3_9MYCO</name>